<evidence type="ECO:0000313" key="13">
    <source>
        <dbReference type="EMBL" id="KFO54783.1"/>
    </source>
</evidence>
<dbReference type="Pfam" id="PF00075">
    <property type="entry name" value="RNase_H"/>
    <property type="match status" value="1"/>
</dbReference>
<dbReference type="Pfam" id="PF02022">
    <property type="entry name" value="Integrase_Zn"/>
    <property type="match status" value="1"/>
</dbReference>
<dbReference type="EC" id="2.7.7.49" evidence="1"/>
<dbReference type="InterPro" id="IPR012337">
    <property type="entry name" value="RNaseH-like_sf"/>
</dbReference>
<evidence type="ECO:0000256" key="9">
    <source>
        <dbReference type="PROSITE-ProRule" id="PRU00450"/>
    </source>
</evidence>
<accession>A0A091E9P4</accession>
<feature type="non-terminal residue" evidence="13">
    <location>
        <position position="279"/>
    </location>
</feature>
<gene>
    <name evidence="13" type="ORF">N302_04584</name>
</gene>
<protein>
    <recommendedName>
        <fullName evidence="1">RNA-directed DNA polymerase</fullName>
        <ecNumber evidence="1">2.7.7.49</ecNumber>
    </recommendedName>
</protein>
<keyword evidence="9" id="KW-0863">Zinc-finger</keyword>
<evidence type="ECO:0000256" key="5">
    <source>
        <dbReference type="ARBA" id="ARBA00022723"/>
    </source>
</evidence>
<keyword evidence="6" id="KW-0255">Endonuclease</keyword>
<dbReference type="SUPFAM" id="SSF46919">
    <property type="entry name" value="N-terminal Zn binding domain of HIV integrase"/>
    <property type="match status" value="1"/>
</dbReference>
<dbReference type="Proteomes" id="UP000052976">
    <property type="component" value="Unassembled WGS sequence"/>
</dbReference>
<evidence type="ECO:0000259" key="12">
    <source>
        <dbReference type="PROSITE" id="PS50994"/>
    </source>
</evidence>
<dbReference type="Gene3D" id="1.10.10.200">
    <property type="match status" value="1"/>
</dbReference>
<keyword evidence="9" id="KW-0862">Zinc</keyword>
<feature type="domain" description="Integrase catalytic" evidence="12">
    <location>
        <begin position="157"/>
        <end position="279"/>
    </location>
</feature>
<dbReference type="PROSITE" id="PS50994">
    <property type="entry name" value="INTEGRASE"/>
    <property type="match status" value="1"/>
</dbReference>
<dbReference type="InterPro" id="IPR017856">
    <property type="entry name" value="Integrase-like_N"/>
</dbReference>
<dbReference type="InterPro" id="IPR001584">
    <property type="entry name" value="Integrase_cat-core"/>
</dbReference>
<keyword evidence="5" id="KW-0479">Metal-binding</keyword>
<organism evidence="13 14">
    <name type="scientific">Corvus brachyrhynchos</name>
    <name type="common">American crow</name>
    <dbReference type="NCBI Taxonomy" id="85066"/>
    <lineage>
        <taxon>Eukaryota</taxon>
        <taxon>Metazoa</taxon>
        <taxon>Chordata</taxon>
        <taxon>Craniata</taxon>
        <taxon>Vertebrata</taxon>
        <taxon>Euteleostomi</taxon>
        <taxon>Archelosauria</taxon>
        <taxon>Archosauria</taxon>
        <taxon>Dinosauria</taxon>
        <taxon>Saurischia</taxon>
        <taxon>Theropoda</taxon>
        <taxon>Coelurosauria</taxon>
        <taxon>Aves</taxon>
        <taxon>Neognathae</taxon>
        <taxon>Neoaves</taxon>
        <taxon>Telluraves</taxon>
        <taxon>Australaves</taxon>
        <taxon>Passeriformes</taxon>
        <taxon>Corvoidea</taxon>
        <taxon>Corvidae</taxon>
        <taxon>Corvus</taxon>
    </lineage>
</organism>
<sequence length="279" mass="31124">EGSPQIAELATVVRAFERFQKEPINIVTDSAYVAGVVERAEHSMLKEVSNPKLYHVLSQLVFLLSHREQPYYVMYVRLHADLSGPIVEGNRNADALAAPVQLASLPGMFQQAKLSHQFYHQNVPALVRMFHLSHDQAKAIVATCPDCQKYQIPSLGSGVCPRGLNSCQLWQTDVTHVPEFGRSKYVHISVDTFSRAVFASSHCGEKAKDVIKHFLLAFAILGVPAEIKTDNRPAYVSKNLHQFFDTWGIKHTTGIPYSPTGQSIAEHTHQTLKRVLAQQ</sequence>
<feature type="non-terminal residue" evidence="13">
    <location>
        <position position="1"/>
    </location>
</feature>
<proteinExistence type="predicted"/>
<dbReference type="SUPFAM" id="SSF53098">
    <property type="entry name" value="Ribonuclease H-like"/>
    <property type="match status" value="2"/>
</dbReference>
<dbReference type="InterPro" id="IPR036397">
    <property type="entry name" value="RNaseH_sf"/>
</dbReference>
<reference evidence="13 14" key="1">
    <citation type="submission" date="2014-04" db="EMBL/GenBank/DDBJ databases">
        <title>Genome evolution of avian class.</title>
        <authorList>
            <person name="Zhang G."/>
            <person name="Li C."/>
        </authorList>
    </citation>
    <scope>NUCLEOTIDE SEQUENCE [LARGE SCALE GENOMIC DNA]</scope>
    <source>
        <strain evidence="13">BGI_N302</strain>
    </source>
</reference>
<dbReference type="GO" id="GO:0003964">
    <property type="term" value="F:RNA-directed DNA polymerase activity"/>
    <property type="evidence" value="ECO:0007669"/>
    <property type="project" value="UniProtKB-KW"/>
</dbReference>
<feature type="domain" description="Integrase-type" evidence="10">
    <location>
        <begin position="107"/>
        <end position="148"/>
    </location>
</feature>
<evidence type="ECO:0000256" key="3">
    <source>
        <dbReference type="ARBA" id="ARBA00022695"/>
    </source>
</evidence>
<name>A0A091E9P4_CORBR</name>
<evidence type="ECO:0000256" key="1">
    <source>
        <dbReference type="ARBA" id="ARBA00012493"/>
    </source>
</evidence>
<keyword evidence="4" id="KW-0540">Nuclease</keyword>
<evidence type="ECO:0000256" key="4">
    <source>
        <dbReference type="ARBA" id="ARBA00022722"/>
    </source>
</evidence>
<evidence type="ECO:0000259" key="11">
    <source>
        <dbReference type="PROSITE" id="PS50879"/>
    </source>
</evidence>
<keyword evidence="2" id="KW-0808">Transferase</keyword>
<dbReference type="GO" id="GO:0035613">
    <property type="term" value="F:RNA stem-loop binding"/>
    <property type="evidence" value="ECO:0007669"/>
    <property type="project" value="TreeGrafter"/>
</dbReference>
<dbReference type="GO" id="GO:0008270">
    <property type="term" value="F:zinc ion binding"/>
    <property type="evidence" value="ECO:0007669"/>
    <property type="project" value="UniProtKB-KW"/>
</dbReference>
<dbReference type="InterPro" id="IPR003308">
    <property type="entry name" value="Integrase_Zn-bd_dom_N"/>
</dbReference>
<dbReference type="PANTHER" id="PTHR41694">
    <property type="entry name" value="ENDOGENOUS RETROVIRUS GROUP K MEMBER POL PROTEIN"/>
    <property type="match status" value="1"/>
</dbReference>
<dbReference type="InterPro" id="IPR002156">
    <property type="entry name" value="RNaseH_domain"/>
</dbReference>
<evidence type="ECO:0000256" key="7">
    <source>
        <dbReference type="ARBA" id="ARBA00022801"/>
    </source>
</evidence>
<dbReference type="EMBL" id="KK718181">
    <property type="protein sequence ID" value="KFO54783.1"/>
    <property type="molecule type" value="Genomic_DNA"/>
</dbReference>
<keyword evidence="8" id="KW-0695">RNA-directed DNA polymerase</keyword>
<dbReference type="Gene3D" id="3.30.420.10">
    <property type="entry name" value="Ribonuclease H-like superfamily/Ribonuclease H"/>
    <property type="match status" value="2"/>
</dbReference>
<dbReference type="PANTHER" id="PTHR41694:SF3">
    <property type="entry name" value="RNA-DIRECTED DNA POLYMERASE-RELATED"/>
    <property type="match status" value="1"/>
</dbReference>
<evidence type="ECO:0000256" key="2">
    <source>
        <dbReference type="ARBA" id="ARBA00022679"/>
    </source>
</evidence>
<dbReference type="PROSITE" id="PS50876">
    <property type="entry name" value="ZF_INTEGRASE"/>
    <property type="match status" value="1"/>
</dbReference>
<evidence type="ECO:0000313" key="14">
    <source>
        <dbReference type="Proteomes" id="UP000052976"/>
    </source>
</evidence>
<dbReference type="GO" id="GO:0004523">
    <property type="term" value="F:RNA-DNA hybrid ribonuclease activity"/>
    <property type="evidence" value="ECO:0007669"/>
    <property type="project" value="InterPro"/>
</dbReference>
<dbReference type="STRING" id="85066.A0A091E9P4"/>
<evidence type="ECO:0000259" key="10">
    <source>
        <dbReference type="PROSITE" id="PS50876"/>
    </source>
</evidence>
<dbReference type="PROSITE" id="PS50879">
    <property type="entry name" value="RNASE_H_1"/>
    <property type="match status" value="1"/>
</dbReference>
<evidence type="ECO:0000256" key="8">
    <source>
        <dbReference type="ARBA" id="ARBA00022918"/>
    </source>
</evidence>
<evidence type="ECO:0000256" key="6">
    <source>
        <dbReference type="ARBA" id="ARBA00022759"/>
    </source>
</evidence>
<dbReference type="Pfam" id="PF00665">
    <property type="entry name" value="rve"/>
    <property type="match status" value="1"/>
</dbReference>
<feature type="domain" description="RNase H type-1" evidence="11">
    <location>
        <begin position="1"/>
        <end position="102"/>
    </location>
</feature>
<keyword evidence="3" id="KW-0548">Nucleotidyltransferase</keyword>
<dbReference type="GO" id="GO:0015074">
    <property type="term" value="P:DNA integration"/>
    <property type="evidence" value="ECO:0007669"/>
    <property type="project" value="InterPro"/>
</dbReference>
<dbReference type="AlphaFoldDB" id="A0A091E9P4"/>
<keyword evidence="14" id="KW-1185">Reference proteome</keyword>
<keyword evidence="7" id="KW-0378">Hydrolase</keyword>